<dbReference type="InterPro" id="IPR022002">
    <property type="entry name" value="ChsH2_Znr"/>
</dbReference>
<dbReference type="STRING" id="445709.ABW99_00865"/>
<protein>
    <recommendedName>
        <fullName evidence="1">ChsH2 rubredoxin-like zinc ribbon domain-containing protein</fullName>
    </recommendedName>
</protein>
<dbReference type="SUPFAM" id="SSF50249">
    <property type="entry name" value="Nucleic acid-binding proteins"/>
    <property type="match status" value="1"/>
</dbReference>
<dbReference type="InterPro" id="IPR012340">
    <property type="entry name" value="NA-bd_OB-fold"/>
</dbReference>
<dbReference type="Proteomes" id="UP000036700">
    <property type="component" value="Chromosome"/>
</dbReference>
<name>A0A0G3EQP2_9BURK</name>
<dbReference type="KEGG" id="ptx:ABW99_00865"/>
<dbReference type="EMBL" id="CP011568">
    <property type="protein sequence ID" value="AKJ66996.1"/>
    <property type="molecule type" value="Genomic_DNA"/>
</dbReference>
<keyword evidence="3" id="KW-1185">Reference proteome</keyword>
<proteinExistence type="predicted"/>
<dbReference type="AlphaFoldDB" id="A0A0G3EQP2"/>
<evidence type="ECO:0000313" key="2">
    <source>
        <dbReference type="EMBL" id="AKJ66996.1"/>
    </source>
</evidence>
<dbReference type="OrthoDB" id="9033662at2"/>
<dbReference type="Gene3D" id="6.10.30.10">
    <property type="match status" value="1"/>
</dbReference>
<dbReference type="Pfam" id="PF12172">
    <property type="entry name" value="zf-ChsH2"/>
    <property type="match status" value="1"/>
</dbReference>
<dbReference type="RefSeq" id="WP_047212515.1">
    <property type="nucleotide sequence ID" value="NZ_CP011568.3"/>
</dbReference>
<gene>
    <name evidence="2" type="ORF">ABW99_00865</name>
</gene>
<feature type="domain" description="ChsH2 rubredoxin-like zinc ribbon" evidence="1">
    <location>
        <begin position="7"/>
        <end position="30"/>
    </location>
</feature>
<accession>A0A0G3EQP2</accession>
<organism evidence="2 3">
    <name type="scientific">Pandoraea thiooxydans</name>
    <dbReference type="NCBI Taxonomy" id="445709"/>
    <lineage>
        <taxon>Bacteria</taxon>
        <taxon>Pseudomonadati</taxon>
        <taxon>Pseudomonadota</taxon>
        <taxon>Betaproteobacteria</taxon>
        <taxon>Burkholderiales</taxon>
        <taxon>Burkholderiaceae</taxon>
        <taxon>Pandoraea</taxon>
    </lineage>
</organism>
<evidence type="ECO:0000313" key="3">
    <source>
        <dbReference type="Proteomes" id="UP000036700"/>
    </source>
</evidence>
<sequence>MELTVFRCTQCGTTLFPARYLCPHCGADQWAATPAGPGTVEETTVVRHRVGAQGAGDAHLASVRTAAGPVVVARLDQALQPGDIVTLALDDAMRVLAHPHAGA</sequence>
<evidence type="ECO:0000259" key="1">
    <source>
        <dbReference type="Pfam" id="PF12172"/>
    </source>
</evidence>
<dbReference type="PATRIC" id="fig|445709.3.peg.194"/>
<reference evidence="3" key="1">
    <citation type="submission" date="2015-06" db="EMBL/GenBank/DDBJ databases">
        <authorList>
            <person name="Lim Y.L."/>
            <person name="Ee R."/>
            <person name="Yong D."/>
            <person name="How K.Y."/>
            <person name="Yin W.F."/>
            <person name="Chan K.G."/>
        </authorList>
    </citation>
    <scope>NUCLEOTIDE SEQUENCE [LARGE SCALE GENOMIC DNA]</scope>
    <source>
        <strain evidence="3">DSM 25325</strain>
    </source>
</reference>